<keyword evidence="3" id="KW-0238">DNA-binding</keyword>
<dbReference type="SUPFAM" id="SSF53822">
    <property type="entry name" value="Periplasmic binding protein-like I"/>
    <property type="match status" value="1"/>
</dbReference>
<dbReference type="InterPro" id="IPR046335">
    <property type="entry name" value="LacI/GalR-like_sensor"/>
</dbReference>
<keyword evidence="2" id="KW-0805">Transcription regulation</keyword>
<feature type="domain" description="HTH lacI-type" evidence="5">
    <location>
        <begin position="19"/>
        <end position="70"/>
    </location>
</feature>
<gene>
    <name evidence="6" type="ORF">VSX58_10960</name>
</gene>
<comment type="caution">
    <text evidence="6">The sequence shown here is derived from an EMBL/GenBank/DDBJ whole genome shotgun (WGS) entry which is preliminary data.</text>
</comment>
<dbReference type="PANTHER" id="PTHR30146">
    <property type="entry name" value="LACI-RELATED TRANSCRIPTIONAL REPRESSOR"/>
    <property type="match status" value="1"/>
</dbReference>
<evidence type="ECO:0000256" key="2">
    <source>
        <dbReference type="ARBA" id="ARBA00023015"/>
    </source>
</evidence>
<dbReference type="Proteomes" id="UP001309705">
    <property type="component" value="Unassembled WGS sequence"/>
</dbReference>
<dbReference type="CDD" id="cd01392">
    <property type="entry name" value="HTH_LacI"/>
    <property type="match status" value="1"/>
</dbReference>
<dbReference type="PROSITE" id="PS50932">
    <property type="entry name" value="HTH_LACI_2"/>
    <property type="match status" value="1"/>
</dbReference>
<reference evidence="6 7" key="1">
    <citation type="journal article" date="2017" name="Int. J. Syst. Evol. Microbiol.">
        <title>Brenneria populi subsp. brevivirga subsp. nov. isolated from symptomatic bark of Populus x euramericana canker, and description of Brenneria populi subsp. populi subsp. nov.</title>
        <authorList>
            <person name="Zheng M.H."/>
            <person name="Piao C.G."/>
            <person name="Xue H."/>
            <person name="Guo M.W."/>
            <person name="Li Y."/>
        </authorList>
    </citation>
    <scope>NUCLEOTIDE SEQUENCE [LARGE SCALE GENOMIC DNA]</scope>
    <source>
        <strain evidence="6 7">D9-5</strain>
    </source>
</reference>
<dbReference type="SMART" id="SM00354">
    <property type="entry name" value="HTH_LACI"/>
    <property type="match status" value="1"/>
</dbReference>
<dbReference type="SUPFAM" id="SSF47413">
    <property type="entry name" value="lambda repressor-like DNA-binding domains"/>
    <property type="match status" value="1"/>
</dbReference>
<sequence length="343" mass="36755">MSGVSSNKGLPGKNMSSAAEVARLAGVSRSAVSRTFTPGGSVSAETRRKVLAAAATLNYHVNHLARGLSKEACRPVCILGGNLNAPYQASLLDQLTRRLHQAQRAVMVINTDGGEESSNAALRQTLNYRAAATIVLSGRPQTSLIDICLQSGQQVILINRMGQFAGADNIEIDYTSTMAEAYRMLSQAGCRRIAIVSSVARSPSMVVRETKFLAAAEEAGGECRLARPGPTCYQTGAAAARQLLADNNRPDGVFCVTDLIACGFIDVARHEFGLRIPEDICIIGFDDIEQAGWVGYRLTTFAQPLAEMADAIIALLHPSSTPRVPGRRLFKAPPVWRDTLRQG</sequence>
<dbReference type="Pfam" id="PF00356">
    <property type="entry name" value="LacI"/>
    <property type="match status" value="1"/>
</dbReference>
<organism evidence="6 7">
    <name type="scientific">Brenneria populi</name>
    <dbReference type="NCBI Taxonomy" id="1505588"/>
    <lineage>
        <taxon>Bacteria</taxon>
        <taxon>Pseudomonadati</taxon>
        <taxon>Pseudomonadota</taxon>
        <taxon>Gammaproteobacteria</taxon>
        <taxon>Enterobacterales</taxon>
        <taxon>Pectobacteriaceae</taxon>
        <taxon>Brenneria</taxon>
    </lineage>
</organism>
<dbReference type="InterPro" id="IPR010982">
    <property type="entry name" value="Lambda_DNA-bd_dom_sf"/>
</dbReference>
<dbReference type="CDD" id="cd06278">
    <property type="entry name" value="PBP1_LacI-like"/>
    <property type="match status" value="1"/>
</dbReference>
<name>A0ABU6JR48_9GAMM</name>
<accession>A0ABU6JR48</accession>
<evidence type="ECO:0000256" key="1">
    <source>
        <dbReference type="ARBA" id="ARBA00022491"/>
    </source>
</evidence>
<evidence type="ECO:0000259" key="5">
    <source>
        <dbReference type="PROSITE" id="PS50932"/>
    </source>
</evidence>
<evidence type="ECO:0000256" key="4">
    <source>
        <dbReference type="ARBA" id="ARBA00023163"/>
    </source>
</evidence>
<keyword evidence="4" id="KW-0804">Transcription</keyword>
<keyword evidence="1" id="KW-0678">Repressor</keyword>
<dbReference type="RefSeq" id="WP_327618094.1">
    <property type="nucleotide sequence ID" value="NZ_JAYWTM010000007.1"/>
</dbReference>
<proteinExistence type="predicted"/>
<dbReference type="InterPro" id="IPR028082">
    <property type="entry name" value="Peripla_BP_I"/>
</dbReference>
<keyword evidence="7" id="KW-1185">Reference proteome</keyword>
<dbReference type="PANTHER" id="PTHR30146:SF95">
    <property type="entry name" value="RIBOSE OPERON REPRESSOR"/>
    <property type="match status" value="1"/>
</dbReference>
<dbReference type="Pfam" id="PF13377">
    <property type="entry name" value="Peripla_BP_3"/>
    <property type="match status" value="1"/>
</dbReference>
<dbReference type="EMBL" id="JAYWTM010000007">
    <property type="protein sequence ID" value="MEC5343111.1"/>
    <property type="molecule type" value="Genomic_DNA"/>
</dbReference>
<evidence type="ECO:0000313" key="7">
    <source>
        <dbReference type="Proteomes" id="UP001309705"/>
    </source>
</evidence>
<evidence type="ECO:0000256" key="3">
    <source>
        <dbReference type="ARBA" id="ARBA00023125"/>
    </source>
</evidence>
<dbReference type="InterPro" id="IPR000843">
    <property type="entry name" value="HTH_LacI"/>
</dbReference>
<dbReference type="Gene3D" id="3.40.50.2300">
    <property type="match status" value="2"/>
</dbReference>
<protein>
    <submittedName>
        <fullName evidence="6">Substrate-binding domain-containing protein</fullName>
    </submittedName>
</protein>
<evidence type="ECO:0000313" key="6">
    <source>
        <dbReference type="EMBL" id="MEC5343111.1"/>
    </source>
</evidence>
<dbReference type="Gene3D" id="1.10.260.40">
    <property type="entry name" value="lambda repressor-like DNA-binding domains"/>
    <property type="match status" value="1"/>
</dbReference>